<evidence type="ECO:0000256" key="1">
    <source>
        <dbReference type="ARBA" id="ARBA00022485"/>
    </source>
</evidence>
<keyword evidence="4" id="KW-0411">Iron-sulfur</keyword>
<dbReference type="SUPFAM" id="SSF55785">
    <property type="entry name" value="PYP-like sensor domain (PAS domain)"/>
    <property type="match status" value="1"/>
</dbReference>
<feature type="domain" description="4Fe-4S" evidence="5">
    <location>
        <begin position="1"/>
        <end position="32"/>
    </location>
</feature>
<comment type="caution">
    <text evidence="6">The sequence shown here is derived from an EMBL/GenBank/DDBJ whole genome shotgun (WGS) entry which is preliminary data.</text>
</comment>
<dbReference type="InterPro" id="IPR007202">
    <property type="entry name" value="4Fe-4S_dom"/>
</dbReference>
<reference evidence="6" key="1">
    <citation type="submission" date="2019-08" db="EMBL/GenBank/DDBJ databases">
        <authorList>
            <person name="Kucharzyk K."/>
            <person name="Murdoch R.W."/>
            <person name="Higgins S."/>
            <person name="Loffler F."/>
        </authorList>
    </citation>
    <scope>NUCLEOTIDE SEQUENCE</scope>
</reference>
<dbReference type="AlphaFoldDB" id="A0A645AZ98"/>
<protein>
    <recommendedName>
        <fullName evidence="5">4Fe-4S domain-containing protein</fullName>
    </recommendedName>
</protein>
<proteinExistence type="predicted"/>
<gene>
    <name evidence="6" type="ORF">SDC9_105351</name>
</gene>
<dbReference type="Pfam" id="PF13188">
    <property type="entry name" value="PAS_8"/>
    <property type="match status" value="1"/>
</dbReference>
<keyword evidence="2" id="KW-0479">Metal-binding</keyword>
<keyword evidence="3" id="KW-0408">Iron</keyword>
<dbReference type="GO" id="GO:0051539">
    <property type="term" value="F:4 iron, 4 sulfur cluster binding"/>
    <property type="evidence" value="ECO:0007669"/>
    <property type="project" value="UniProtKB-KW"/>
</dbReference>
<evidence type="ECO:0000256" key="2">
    <source>
        <dbReference type="ARBA" id="ARBA00022723"/>
    </source>
</evidence>
<dbReference type="GO" id="GO:0046872">
    <property type="term" value="F:metal ion binding"/>
    <property type="evidence" value="ECO:0007669"/>
    <property type="project" value="UniProtKB-KW"/>
</dbReference>
<evidence type="ECO:0000256" key="4">
    <source>
        <dbReference type="ARBA" id="ARBA00023014"/>
    </source>
</evidence>
<evidence type="ECO:0000256" key="3">
    <source>
        <dbReference type="ARBA" id="ARBA00023004"/>
    </source>
</evidence>
<dbReference type="InterPro" id="IPR035965">
    <property type="entry name" value="PAS-like_dom_sf"/>
</dbReference>
<organism evidence="6">
    <name type="scientific">bioreactor metagenome</name>
    <dbReference type="NCBI Taxonomy" id="1076179"/>
    <lineage>
        <taxon>unclassified sequences</taxon>
        <taxon>metagenomes</taxon>
        <taxon>ecological metagenomes</taxon>
    </lineage>
</organism>
<evidence type="ECO:0000313" key="6">
    <source>
        <dbReference type="EMBL" id="MPM58520.1"/>
    </source>
</evidence>
<evidence type="ECO:0000259" key="5">
    <source>
        <dbReference type="PROSITE" id="PS51656"/>
    </source>
</evidence>
<keyword evidence="1" id="KW-0004">4Fe-4S</keyword>
<dbReference type="PROSITE" id="PS51656">
    <property type="entry name" value="4FE4S"/>
    <property type="match status" value="1"/>
</dbReference>
<dbReference type="Gene3D" id="3.30.450.20">
    <property type="entry name" value="PAS domain"/>
    <property type="match status" value="1"/>
</dbReference>
<sequence length="195" mass="22140">MAIAYLDGMAEPEMCVTKMRKEAQSKIDVLLRTIPIGVVIVDDQLRIVDCNSSFLHLFSEVDFTIEGDLLNLVGGLPLERFVPFHEKFRDQFSNARVQQYRLHYQDKFLKVTFFSVEKQHLVGALFEDITTPTVRRETVIKKAEDVIQKSLETVQQIASLLGENAAETEIMLNSLIDAFKVPAVNQSDGFTKEES</sequence>
<dbReference type="EMBL" id="VSSQ01016806">
    <property type="protein sequence ID" value="MPM58520.1"/>
    <property type="molecule type" value="Genomic_DNA"/>
</dbReference>
<dbReference type="InterPro" id="IPR000014">
    <property type="entry name" value="PAS"/>
</dbReference>
<accession>A0A645AZ98</accession>
<name>A0A645AZ98_9ZZZZ</name>